<accession>A0ACD4RG41</accession>
<reference evidence="2" key="1">
    <citation type="journal article" date="2025" name="Aquaculture">
        <title>Assessment of the bioflocculant production and safety properties of Metabacillus hrfriensis sp. nov. based on phenotypic and whole-genome sequencing analysis.</title>
        <authorList>
            <person name="Zhang R."/>
            <person name="Zhao Z."/>
            <person name="Luo L."/>
            <person name="Wang S."/>
            <person name="Guo K."/>
            <person name="Xu W."/>
        </authorList>
    </citation>
    <scope>NUCLEOTIDE SEQUENCE [LARGE SCALE GENOMIC DNA]</scope>
    <source>
        <strain evidence="2">CT-WN-B3</strain>
    </source>
</reference>
<gene>
    <name evidence="1" type="ORF">QLQ22_09230</name>
</gene>
<keyword evidence="2" id="KW-1185">Reference proteome</keyword>
<evidence type="ECO:0000313" key="1">
    <source>
        <dbReference type="EMBL" id="WHZ59488.1"/>
    </source>
</evidence>
<proteinExistence type="predicted"/>
<evidence type="ECO:0000313" key="2">
    <source>
        <dbReference type="Proteomes" id="UP001226091"/>
    </source>
</evidence>
<keyword evidence="1" id="KW-0808">Transferase</keyword>
<dbReference type="Proteomes" id="UP001226091">
    <property type="component" value="Chromosome"/>
</dbReference>
<sequence length="168" mass="18861">MEFRLLTEEDTEQYRALRLQALNELPASFASSYESEKKKSIEELIQEIIPSESAFIMGALMDSELSGIAGFKQESLEKMKHRGQILGMYISPAMRGKGLGKKLLGSLIERIKENAAIEKVDLAVAVDNQSAKALYESLGFIQYGEYKEALKIANGYVDEIYMSLELEH</sequence>
<dbReference type="EC" id="2.-.-.-" evidence="1"/>
<name>A0ACD4RG41_9BACI</name>
<organism evidence="1 2">
    <name type="scientific">Metabacillus hrfriensis</name>
    <dbReference type="NCBI Taxonomy" id="3048891"/>
    <lineage>
        <taxon>Bacteria</taxon>
        <taxon>Bacillati</taxon>
        <taxon>Bacillota</taxon>
        <taxon>Bacilli</taxon>
        <taxon>Bacillales</taxon>
        <taxon>Bacillaceae</taxon>
        <taxon>Metabacillus</taxon>
    </lineage>
</organism>
<protein>
    <submittedName>
        <fullName evidence="1">GNAT family protein</fullName>
        <ecNumber evidence="1">2.-.-.-</ecNumber>
    </submittedName>
</protein>
<dbReference type="EMBL" id="CP126116">
    <property type="protein sequence ID" value="WHZ59488.1"/>
    <property type="molecule type" value="Genomic_DNA"/>
</dbReference>